<dbReference type="GO" id="GO:0016887">
    <property type="term" value="F:ATP hydrolysis activity"/>
    <property type="evidence" value="ECO:0007669"/>
    <property type="project" value="InterPro"/>
</dbReference>
<dbReference type="PANTHER" id="PTHR42759">
    <property type="entry name" value="MOXR FAMILY PROTEIN"/>
    <property type="match status" value="1"/>
</dbReference>
<accession>A0A842HJ93</accession>
<evidence type="ECO:0000259" key="4">
    <source>
        <dbReference type="SMART" id="SM00382"/>
    </source>
</evidence>
<organism evidence="5 6">
    <name type="scientific">Ruficoccus amylovorans</name>
    <dbReference type="NCBI Taxonomy" id="1804625"/>
    <lineage>
        <taxon>Bacteria</taxon>
        <taxon>Pseudomonadati</taxon>
        <taxon>Verrucomicrobiota</taxon>
        <taxon>Opitutia</taxon>
        <taxon>Puniceicoccales</taxon>
        <taxon>Cerasicoccaceae</taxon>
        <taxon>Ruficoccus</taxon>
    </lineage>
</organism>
<dbReference type="CDD" id="cd00009">
    <property type="entry name" value="AAA"/>
    <property type="match status" value="1"/>
</dbReference>
<name>A0A842HJ93_9BACT</name>
<protein>
    <submittedName>
        <fullName evidence="5">MoxR family ATPase</fullName>
    </submittedName>
</protein>
<dbReference type="InterPro" id="IPR003593">
    <property type="entry name" value="AAA+_ATPase"/>
</dbReference>
<dbReference type="Gene3D" id="1.10.8.80">
    <property type="entry name" value="Magnesium chelatase subunit I, C-Terminal domain"/>
    <property type="match status" value="1"/>
</dbReference>
<comment type="caution">
    <text evidence="5">The sequence shown here is derived from an EMBL/GenBank/DDBJ whole genome shotgun (WGS) entry which is preliminary data.</text>
</comment>
<dbReference type="Proteomes" id="UP000546464">
    <property type="component" value="Unassembled WGS sequence"/>
</dbReference>
<dbReference type="EMBL" id="JACHVB010000043">
    <property type="protein sequence ID" value="MBC2595567.1"/>
    <property type="molecule type" value="Genomic_DNA"/>
</dbReference>
<dbReference type="GO" id="GO:0005524">
    <property type="term" value="F:ATP binding"/>
    <property type="evidence" value="ECO:0007669"/>
    <property type="project" value="UniProtKB-KW"/>
</dbReference>
<dbReference type="InterPro" id="IPR011703">
    <property type="entry name" value="ATPase_AAA-3"/>
</dbReference>
<dbReference type="SMART" id="SM00382">
    <property type="entry name" value="AAA"/>
    <property type="match status" value="1"/>
</dbReference>
<dbReference type="Pfam" id="PF17863">
    <property type="entry name" value="AAA_lid_2"/>
    <property type="match status" value="1"/>
</dbReference>
<reference evidence="5 6" key="1">
    <citation type="submission" date="2020-07" db="EMBL/GenBank/DDBJ databases">
        <authorList>
            <person name="Feng X."/>
        </authorList>
    </citation>
    <scope>NUCLEOTIDE SEQUENCE [LARGE SCALE GENOMIC DNA]</scope>
    <source>
        <strain evidence="5 6">JCM31066</strain>
    </source>
</reference>
<dbReference type="SUPFAM" id="SSF52540">
    <property type="entry name" value="P-loop containing nucleoside triphosphate hydrolases"/>
    <property type="match status" value="1"/>
</dbReference>
<dbReference type="InterPro" id="IPR027417">
    <property type="entry name" value="P-loop_NTPase"/>
</dbReference>
<proteinExistence type="inferred from homology"/>
<dbReference type="Pfam" id="PF07726">
    <property type="entry name" value="AAA_3"/>
    <property type="match status" value="1"/>
</dbReference>
<keyword evidence="6" id="KW-1185">Reference proteome</keyword>
<gene>
    <name evidence="5" type="ORF">H5P28_14970</name>
</gene>
<dbReference type="InterPro" id="IPR050764">
    <property type="entry name" value="CbbQ/NirQ/NorQ/GpvN"/>
</dbReference>
<evidence type="ECO:0000313" key="5">
    <source>
        <dbReference type="EMBL" id="MBC2595567.1"/>
    </source>
</evidence>
<keyword evidence="2" id="KW-0067">ATP-binding</keyword>
<evidence type="ECO:0000256" key="1">
    <source>
        <dbReference type="ARBA" id="ARBA00022741"/>
    </source>
</evidence>
<evidence type="ECO:0000256" key="3">
    <source>
        <dbReference type="ARBA" id="ARBA00061607"/>
    </source>
</evidence>
<sequence>MPETSQPVSGEEIVARVKDARQRLFEELNRTVIGQEDAIEQIVISLLSAGHVLLTGVPGLGKTLLVRSIAETFSLSFKRIQFTPDLMPADIFGTEVVEEDPATGKRNFRFVPGPVFANILLADEINRTPPKTQAALLEAMEERQVTAAGQTHKLQPPFFVLATQNPIELEGTYPLPEAQLDRFLLNIRIDYLPLEKEVAMVAATTAPRGKGPAAVFTAEEILELQKLVRSVPVAEEVVRYAVRVTAATRPSHPDCLPIAREKIKWGAGSRASQALVLAGKARALLDGRYAVSIDDIRALASPVLRHRLIPNFHAEAEGVTSDRLIEDILATLKS</sequence>
<dbReference type="PANTHER" id="PTHR42759:SF1">
    <property type="entry name" value="MAGNESIUM-CHELATASE SUBUNIT CHLD"/>
    <property type="match status" value="1"/>
</dbReference>
<keyword evidence="1" id="KW-0547">Nucleotide-binding</keyword>
<evidence type="ECO:0000313" key="6">
    <source>
        <dbReference type="Proteomes" id="UP000546464"/>
    </source>
</evidence>
<dbReference type="InterPro" id="IPR041628">
    <property type="entry name" value="ChlI/MoxR_AAA_lid"/>
</dbReference>
<feature type="domain" description="AAA+ ATPase" evidence="4">
    <location>
        <begin position="48"/>
        <end position="195"/>
    </location>
</feature>
<dbReference type="RefSeq" id="WP_185676518.1">
    <property type="nucleotide sequence ID" value="NZ_JACHVB010000043.1"/>
</dbReference>
<dbReference type="AlphaFoldDB" id="A0A842HJ93"/>
<dbReference type="PIRSF" id="PIRSF002849">
    <property type="entry name" value="AAA_ATPase_chaperone_MoxR_prd"/>
    <property type="match status" value="1"/>
</dbReference>
<comment type="similarity">
    <text evidence="3">Belongs to the MoxR family.</text>
</comment>
<dbReference type="Gene3D" id="3.40.50.300">
    <property type="entry name" value="P-loop containing nucleotide triphosphate hydrolases"/>
    <property type="match status" value="1"/>
</dbReference>
<dbReference type="FunFam" id="3.40.50.300:FF:000640">
    <property type="entry name" value="MoxR family ATPase"/>
    <property type="match status" value="1"/>
</dbReference>
<evidence type="ECO:0000256" key="2">
    <source>
        <dbReference type="ARBA" id="ARBA00022840"/>
    </source>
</evidence>